<feature type="compositionally biased region" description="Low complexity" evidence="1">
    <location>
        <begin position="462"/>
        <end position="472"/>
    </location>
</feature>
<feature type="compositionally biased region" description="Low complexity" evidence="1">
    <location>
        <begin position="429"/>
        <end position="451"/>
    </location>
</feature>
<evidence type="ECO:0000313" key="2">
    <source>
        <dbReference type="EMBL" id="EGW30958.1"/>
    </source>
</evidence>
<dbReference type="Gene3D" id="1.10.167.10">
    <property type="entry name" value="Regulator of G-protein Signalling 4, domain 2"/>
    <property type="match status" value="1"/>
</dbReference>
<dbReference type="OrthoDB" id="4097096at2759"/>
<accession>G3ATJ5</accession>
<evidence type="ECO:0000256" key="1">
    <source>
        <dbReference type="SAM" id="MobiDB-lite"/>
    </source>
</evidence>
<feature type="compositionally biased region" description="Low complexity" evidence="1">
    <location>
        <begin position="365"/>
        <end position="391"/>
    </location>
</feature>
<evidence type="ECO:0000313" key="3">
    <source>
        <dbReference type="Proteomes" id="UP000000709"/>
    </source>
</evidence>
<feature type="region of interest" description="Disordered" evidence="1">
    <location>
        <begin position="324"/>
        <end position="415"/>
    </location>
</feature>
<dbReference type="RefSeq" id="XP_007376991.1">
    <property type="nucleotide sequence ID" value="XM_007376929.1"/>
</dbReference>
<keyword evidence="3" id="KW-1185">Reference proteome</keyword>
<dbReference type="EMBL" id="GL996504">
    <property type="protein sequence ID" value="EGW30958.1"/>
    <property type="molecule type" value="Genomic_DNA"/>
</dbReference>
<dbReference type="AlphaFoldDB" id="G3ATJ5"/>
<dbReference type="HOGENOM" id="CLU_636194_0_0_1"/>
<feature type="region of interest" description="Disordered" evidence="1">
    <location>
        <begin position="1"/>
        <end position="41"/>
    </location>
</feature>
<dbReference type="OMA" id="YRYEYYY"/>
<dbReference type="InterPro" id="IPR044926">
    <property type="entry name" value="RGS_subdomain_2"/>
</dbReference>
<dbReference type="eggNOG" id="ENOG502T1UR">
    <property type="taxonomic scope" value="Eukaryota"/>
</dbReference>
<name>G3ATJ5_SPAPN</name>
<dbReference type="InterPro" id="IPR036305">
    <property type="entry name" value="RGS_sf"/>
</dbReference>
<feature type="compositionally biased region" description="Polar residues" evidence="1">
    <location>
        <begin position="401"/>
        <end position="415"/>
    </location>
</feature>
<dbReference type="Proteomes" id="UP000000709">
    <property type="component" value="Unassembled WGS sequence"/>
</dbReference>
<protein>
    <recommendedName>
        <fullName evidence="4">RGS domain-containing protein</fullName>
    </recommendedName>
</protein>
<reference evidence="2 3" key="1">
    <citation type="journal article" date="2011" name="Proc. Natl. Acad. Sci. U.S.A.">
        <title>Comparative genomics of xylose-fermenting fungi for enhanced biofuel production.</title>
        <authorList>
            <person name="Wohlbach D.J."/>
            <person name="Kuo A."/>
            <person name="Sato T.K."/>
            <person name="Potts K.M."/>
            <person name="Salamov A.A."/>
            <person name="LaButti K.M."/>
            <person name="Sun H."/>
            <person name="Clum A."/>
            <person name="Pangilinan J.L."/>
            <person name="Lindquist E.A."/>
            <person name="Lucas S."/>
            <person name="Lapidus A."/>
            <person name="Jin M."/>
            <person name="Gunawan C."/>
            <person name="Balan V."/>
            <person name="Dale B.E."/>
            <person name="Jeffries T.W."/>
            <person name="Zinkel R."/>
            <person name="Barry K.W."/>
            <person name="Grigoriev I.V."/>
            <person name="Gasch A.P."/>
        </authorList>
    </citation>
    <scope>NUCLEOTIDE SEQUENCE [LARGE SCALE GENOMIC DNA]</scope>
    <source>
        <strain evidence="3">NRRL Y-27907 / 11-Y1</strain>
    </source>
</reference>
<proteinExistence type="predicted"/>
<organism evidence="3">
    <name type="scientific">Spathaspora passalidarum (strain NRRL Y-27907 / 11-Y1)</name>
    <dbReference type="NCBI Taxonomy" id="619300"/>
    <lineage>
        <taxon>Eukaryota</taxon>
        <taxon>Fungi</taxon>
        <taxon>Dikarya</taxon>
        <taxon>Ascomycota</taxon>
        <taxon>Saccharomycotina</taxon>
        <taxon>Pichiomycetes</taxon>
        <taxon>Debaryomycetaceae</taxon>
        <taxon>Spathaspora</taxon>
    </lineage>
</organism>
<gene>
    <name evidence="2" type="ORF">SPAPADRAFT_62865</name>
</gene>
<feature type="compositionally biased region" description="Low complexity" evidence="1">
    <location>
        <begin position="330"/>
        <end position="352"/>
    </location>
</feature>
<feature type="compositionally biased region" description="Low complexity" evidence="1">
    <location>
        <begin position="14"/>
        <end position="41"/>
    </location>
</feature>
<evidence type="ECO:0008006" key="4">
    <source>
        <dbReference type="Google" id="ProtNLM"/>
    </source>
</evidence>
<dbReference type="SUPFAM" id="SSF48097">
    <property type="entry name" value="Regulator of G-protein signaling, RGS"/>
    <property type="match status" value="1"/>
</dbReference>
<sequence>MEMANTLMRSSSMSNGTTQTSRTSSSTIMADTSSSKSSITTCTPVPTKPYNNINSYPVSVVPTPSTTPVQACPPLDELVNDCFLDSIGQLEDPVKVAFVKKFNDYLIKQHCQENLHFLIDIFNYELYYNKIFPDSNTYNADKERLNSAPNASLLGYITSNTSSVDSLLKVKRDSISTTISKRYSITSTDDLDPQEMFVSTIDDLDANEYAQFNVNIWEEFGQRQIEDEDDEDSSQYVGDDATFTEDEEVEALNSRWHYIMHTYIKHESIQQINISQKLFKEIVEESSHSGVHNPLTLIKARNETLRMLKENGYLSFVSHCKRERASSNQPSPTVSTLPNSPSSLSLEGSPGNTIAKPKSIPRATSPLQSSINNSNSSLSHSSSLISKLSSLPKRNRGPLFSSASSDEYQAPTPSSINNILSHLKLSETTTTNNNSVASTSSRNVDSASSSKRQSRSTTPKISSSNGTNSPSSGKEDSSSLSFKFWSRRK</sequence>
<dbReference type="InParanoid" id="G3ATJ5"/>
<dbReference type="KEGG" id="spaa:SPAPADRAFT_62865"/>
<feature type="region of interest" description="Disordered" evidence="1">
    <location>
        <begin position="429"/>
        <end position="489"/>
    </location>
</feature>
<dbReference type="GeneID" id="18874497"/>